<evidence type="ECO:0000313" key="1">
    <source>
        <dbReference type="EMBL" id="KAK1478868.1"/>
    </source>
</evidence>
<gene>
    <name evidence="1" type="ORF">CCUS01_16463</name>
</gene>
<proteinExistence type="predicted"/>
<organism evidence="1 2">
    <name type="scientific">Colletotrichum cuscutae</name>
    <dbReference type="NCBI Taxonomy" id="1209917"/>
    <lineage>
        <taxon>Eukaryota</taxon>
        <taxon>Fungi</taxon>
        <taxon>Dikarya</taxon>
        <taxon>Ascomycota</taxon>
        <taxon>Pezizomycotina</taxon>
        <taxon>Sordariomycetes</taxon>
        <taxon>Hypocreomycetidae</taxon>
        <taxon>Glomerellales</taxon>
        <taxon>Glomerellaceae</taxon>
        <taxon>Colletotrichum</taxon>
        <taxon>Colletotrichum acutatum species complex</taxon>
    </lineage>
</organism>
<dbReference type="Proteomes" id="UP001239213">
    <property type="component" value="Unassembled WGS sequence"/>
</dbReference>
<name>A0AAI9VBY6_9PEZI</name>
<comment type="caution">
    <text evidence="1">The sequence shown here is derived from an EMBL/GenBank/DDBJ whole genome shotgun (WGS) entry which is preliminary data.</text>
</comment>
<sequence>MLPTKRRLSMARGAYWIIHQISCANRFDNLHRVSVPGFNTMILRIPMIPVEGMRYFGYLQQVGMVSAFNCPQKRFHDRRPDSSRSGDAVETHRRPLKFTIRPFQKNAFLSLTYGADGRNISRGASTARHLLRSFRGSLPGIADKNDYMRKAESLGSWQLPHTGYCCVTATLATGTTHQRRREVMERSVVEWHLDPLAQRSSYPSVINLTAGWEKKLYGLDILASMPIGRLLLISPEEDVGASSTSWGKRAR</sequence>
<protein>
    <submittedName>
        <fullName evidence="1">Uncharacterized protein</fullName>
    </submittedName>
</protein>
<dbReference type="EMBL" id="MPDP01000122">
    <property type="protein sequence ID" value="KAK1478868.1"/>
    <property type="molecule type" value="Genomic_DNA"/>
</dbReference>
<accession>A0AAI9VBY6</accession>
<evidence type="ECO:0000313" key="2">
    <source>
        <dbReference type="Proteomes" id="UP001239213"/>
    </source>
</evidence>
<keyword evidence="2" id="KW-1185">Reference proteome</keyword>
<dbReference type="AlphaFoldDB" id="A0AAI9VBY6"/>
<reference evidence="1" key="1">
    <citation type="submission" date="2016-11" db="EMBL/GenBank/DDBJ databases">
        <title>The genome sequence of Colletotrichum cuscutae.</title>
        <authorList>
            <person name="Baroncelli R."/>
        </authorList>
    </citation>
    <scope>NUCLEOTIDE SEQUENCE</scope>
    <source>
        <strain evidence="1">IMI 304802</strain>
    </source>
</reference>